<accession>A0ABC9C5J1</accession>
<dbReference type="AlphaFoldDB" id="A0ABC9C5J1"/>
<reference evidence="4" key="1">
    <citation type="submission" date="2024-10" db="EMBL/GenBank/DDBJ databases">
        <authorList>
            <person name="Ryan C."/>
        </authorList>
    </citation>
    <scope>NUCLEOTIDE SEQUENCE [LARGE SCALE GENOMIC DNA]</scope>
</reference>
<name>A0ABC9C5J1_9POAL</name>
<dbReference type="EMBL" id="OZ075139">
    <property type="protein sequence ID" value="CAL5015186.1"/>
    <property type="molecule type" value="Genomic_DNA"/>
</dbReference>
<evidence type="ECO:0000313" key="5">
    <source>
        <dbReference type="Proteomes" id="UP001497457"/>
    </source>
</evidence>
<sequence>MIGPMVRTKLRLFQHRIRGCVTFSTEQPKVVTVGIDFGCKSLRIAIMDSLVPHVINSETGRFTPSYVTFMQLNSYVPYEWGLQHLDNVGKRVAVGEIAKRQILRQPSDVIHNIKKLIGKQFDDTVVQEMRKKVYFKIIEGPGGEALVGIHGMQFSPVDITSAIFQKLKDIVLMYQFHNELQAVISVPAFFDELQKEHIKSAACKAGLKLLQLIDETTAAALSSIATEDGIVVVFGMGSGSFSATILRVSPDTNIEVITQLSDPSVDGDQFDYALVDFVSQQILELHSVDIRGDIYAMTMLVEAVEQAKVELSNKSEVTISIPSFSTSAQGPVDLNITLSRLEFENLVDKLIGEIKSKCQSVLEDAKISANDIKEIVLIGGMSRVPKIQRVVCEVFGQNLQMKANPEEAVVVGSAIHAALTAEDEQEITYNMTPLSIGIESSQGIFTRVIPRSSAIPTKQTVKIPTWLAYGERKPVKVFWGEHVMVQHNVLLGEIEVIKNQSSHYGCADLELTFEVDKNFVVKVTAKCADDESSFFAFPIAKEDRSKENVDKAVKKALLDWKMSGREIHARLKNLGWHAMNTLCDVLYARKDELPDSLYKEAAQVLVDLKKSLDGDGDGDVDVLRASVLSAKSMESKILNWLPLSDDADSEYRDV</sequence>
<dbReference type="InterPro" id="IPR018181">
    <property type="entry name" value="Heat_shock_70_CS"/>
</dbReference>
<evidence type="ECO:0000256" key="2">
    <source>
        <dbReference type="ARBA" id="ARBA00022840"/>
    </source>
</evidence>
<dbReference type="FunFam" id="3.90.640.10:FF:000003">
    <property type="entry name" value="Molecular chaperone DnaK"/>
    <property type="match status" value="1"/>
</dbReference>
<evidence type="ECO:0000256" key="3">
    <source>
        <dbReference type="RuleBase" id="RU003322"/>
    </source>
</evidence>
<evidence type="ECO:0000256" key="1">
    <source>
        <dbReference type="ARBA" id="ARBA00022741"/>
    </source>
</evidence>
<proteinExistence type="inferred from homology"/>
<dbReference type="PANTHER" id="PTHR19375">
    <property type="entry name" value="HEAT SHOCK PROTEIN 70KDA"/>
    <property type="match status" value="1"/>
</dbReference>
<dbReference type="Pfam" id="PF00012">
    <property type="entry name" value="HSP70"/>
    <property type="match status" value="1"/>
</dbReference>
<keyword evidence="2 3" id="KW-0067">ATP-binding</keyword>
<dbReference type="SUPFAM" id="SSF100920">
    <property type="entry name" value="Heat shock protein 70kD (HSP70), peptide-binding domain"/>
    <property type="match status" value="1"/>
</dbReference>
<dbReference type="PROSITE" id="PS01036">
    <property type="entry name" value="HSP70_3"/>
    <property type="match status" value="1"/>
</dbReference>
<dbReference type="Gene3D" id="3.90.640.10">
    <property type="entry name" value="Actin, Chain A, domain 4"/>
    <property type="match status" value="1"/>
</dbReference>
<dbReference type="Gene3D" id="2.60.34.10">
    <property type="entry name" value="Substrate Binding Domain Of DNAk, Chain A, domain 1"/>
    <property type="match status" value="1"/>
</dbReference>
<organism evidence="4 5">
    <name type="scientific">Urochloa decumbens</name>
    <dbReference type="NCBI Taxonomy" id="240449"/>
    <lineage>
        <taxon>Eukaryota</taxon>
        <taxon>Viridiplantae</taxon>
        <taxon>Streptophyta</taxon>
        <taxon>Embryophyta</taxon>
        <taxon>Tracheophyta</taxon>
        <taxon>Spermatophyta</taxon>
        <taxon>Magnoliopsida</taxon>
        <taxon>Liliopsida</taxon>
        <taxon>Poales</taxon>
        <taxon>Poaceae</taxon>
        <taxon>PACMAD clade</taxon>
        <taxon>Panicoideae</taxon>
        <taxon>Panicodae</taxon>
        <taxon>Paniceae</taxon>
        <taxon>Melinidinae</taxon>
        <taxon>Urochloa</taxon>
    </lineage>
</organism>
<keyword evidence="5" id="KW-1185">Reference proteome</keyword>
<protein>
    <submittedName>
        <fullName evidence="4">Uncharacterized protein</fullName>
    </submittedName>
</protein>
<dbReference type="GO" id="GO:0005524">
    <property type="term" value="F:ATP binding"/>
    <property type="evidence" value="ECO:0007669"/>
    <property type="project" value="UniProtKB-KW"/>
</dbReference>
<dbReference type="InterPro" id="IPR043129">
    <property type="entry name" value="ATPase_NBD"/>
</dbReference>
<dbReference type="Proteomes" id="UP001497457">
    <property type="component" value="Chromosome 29rd"/>
</dbReference>
<gene>
    <name evidence="4" type="ORF">URODEC1_LOCUS72414</name>
</gene>
<dbReference type="SUPFAM" id="SSF53067">
    <property type="entry name" value="Actin-like ATPase domain"/>
    <property type="match status" value="2"/>
</dbReference>
<dbReference type="PRINTS" id="PR00301">
    <property type="entry name" value="HEATSHOCK70"/>
</dbReference>
<dbReference type="Gene3D" id="3.30.420.40">
    <property type="match status" value="2"/>
</dbReference>
<dbReference type="InterPro" id="IPR029047">
    <property type="entry name" value="HSP70_peptide-bd_sf"/>
</dbReference>
<dbReference type="InterPro" id="IPR013126">
    <property type="entry name" value="Hsp_70_fam"/>
</dbReference>
<comment type="similarity">
    <text evidence="3">Belongs to the heat shock protein 70 family.</text>
</comment>
<keyword evidence="1 3" id="KW-0547">Nucleotide-binding</keyword>
<evidence type="ECO:0000313" key="4">
    <source>
        <dbReference type="EMBL" id="CAL5015186.1"/>
    </source>
</evidence>